<evidence type="ECO:0000313" key="3">
    <source>
        <dbReference type="Proteomes" id="UP000298652"/>
    </source>
</evidence>
<evidence type="ECO:0000313" key="2">
    <source>
        <dbReference type="EMBL" id="TKV90791.1"/>
    </source>
</evidence>
<dbReference type="InterPro" id="IPR027417">
    <property type="entry name" value="P-loop_NTPase"/>
</dbReference>
<organism evidence="2 3">
    <name type="scientific">Setaria viridis</name>
    <name type="common">Green bristlegrass</name>
    <name type="synonym">Setaria italica subsp. viridis</name>
    <dbReference type="NCBI Taxonomy" id="4556"/>
    <lineage>
        <taxon>Eukaryota</taxon>
        <taxon>Viridiplantae</taxon>
        <taxon>Streptophyta</taxon>
        <taxon>Embryophyta</taxon>
        <taxon>Tracheophyta</taxon>
        <taxon>Spermatophyta</taxon>
        <taxon>Magnoliopsida</taxon>
        <taxon>Liliopsida</taxon>
        <taxon>Poales</taxon>
        <taxon>Poaceae</taxon>
        <taxon>PACMAD clade</taxon>
        <taxon>Panicoideae</taxon>
        <taxon>Panicodae</taxon>
        <taxon>Paniceae</taxon>
        <taxon>Cenchrinae</taxon>
        <taxon>Setaria</taxon>
    </lineage>
</organism>
<dbReference type="AlphaFoldDB" id="A0A4U6SRF6"/>
<name>A0A4U6SRF6_SETVI</name>
<keyword evidence="3" id="KW-1185">Reference proteome</keyword>
<reference evidence="2" key="1">
    <citation type="submission" date="2019-03" db="EMBL/GenBank/DDBJ databases">
        <title>WGS assembly of Setaria viridis.</title>
        <authorList>
            <person name="Huang P."/>
            <person name="Jenkins J."/>
            <person name="Grimwood J."/>
            <person name="Barry K."/>
            <person name="Healey A."/>
            <person name="Mamidi S."/>
            <person name="Sreedasyam A."/>
            <person name="Shu S."/>
            <person name="Feldman M."/>
            <person name="Wu J."/>
            <person name="Yu Y."/>
            <person name="Chen C."/>
            <person name="Johnson J."/>
            <person name="Rokhsar D."/>
            <person name="Baxter I."/>
            <person name="Schmutz J."/>
            <person name="Brutnell T."/>
            <person name="Kellogg E."/>
        </authorList>
    </citation>
    <scope>NUCLEOTIDE SEQUENCE [LARGE SCALE GENOMIC DNA]</scope>
</reference>
<accession>A0A4U6SRF6</accession>
<sequence length="116" mass="12821">MYNPQYLERPYVVVLNKIDLPKAHDRLSSLALAISSIGCEEGQDISGSKDNLNGHVSKHQVSSEATVEGGEKQLGDYPRPQAVVAASVLRHIGIDEMLKEIRAALRKCFDHKLPEQ</sequence>
<feature type="region of interest" description="Disordered" evidence="1">
    <location>
        <begin position="43"/>
        <end position="76"/>
    </location>
</feature>
<evidence type="ECO:0008006" key="4">
    <source>
        <dbReference type="Google" id="ProtNLM"/>
    </source>
</evidence>
<dbReference type="Proteomes" id="UP000298652">
    <property type="component" value="Chromosome 9"/>
</dbReference>
<dbReference type="OMA" id="EELFMYN"/>
<gene>
    <name evidence="2" type="ORF">SEVIR_9G052051v2</name>
</gene>
<dbReference type="EMBL" id="CM016560">
    <property type="protein sequence ID" value="TKV90791.1"/>
    <property type="molecule type" value="Genomic_DNA"/>
</dbReference>
<proteinExistence type="predicted"/>
<dbReference type="Gene3D" id="3.40.50.300">
    <property type="entry name" value="P-loop containing nucleotide triphosphate hydrolases"/>
    <property type="match status" value="1"/>
</dbReference>
<protein>
    <recommendedName>
        <fullName evidence="4">OBG-type G domain-containing protein</fullName>
    </recommendedName>
</protein>
<dbReference type="Gramene" id="TKV90791">
    <property type="protein sequence ID" value="TKV90791"/>
    <property type="gene ID" value="SEVIR_9G052051v2"/>
</dbReference>
<evidence type="ECO:0000256" key="1">
    <source>
        <dbReference type="SAM" id="MobiDB-lite"/>
    </source>
</evidence>